<feature type="domain" description="Rad50/SbcC-type AAA" evidence="5">
    <location>
        <begin position="9"/>
        <end position="258"/>
    </location>
</feature>
<name>A0A410MCF7_9BACI</name>
<feature type="coiled-coil region" evidence="4">
    <location>
        <begin position="420"/>
        <end position="536"/>
    </location>
</feature>
<evidence type="ECO:0000313" key="7">
    <source>
        <dbReference type="Proteomes" id="UP000287756"/>
    </source>
</evidence>
<evidence type="ECO:0000256" key="2">
    <source>
        <dbReference type="ARBA" id="ARBA00011322"/>
    </source>
</evidence>
<protein>
    <recommendedName>
        <fullName evidence="3">Nuclease SbcCD subunit C</fullName>
    </recommendedName>
</protein>
<dbReference type="Pfam" id="PF13476">
    <property type="entry name" value="AAA_23"/>
    <property type="match status" value="1"/>
</dbReference>
<comment type="subunit">
    <text evidence="2">Heterodimer of SbcC and SbcD.</text>
</comment>
<feature type="coiled-coil region" evidence="4">
    <location>
        <begin position="303"/>
        <end position="351"/>
    </location>
</feature>
<dbReference type="InterPro" id="IPR027417">
    <property type="entry name" value="P-loop_NTPase"/>
</dbReference>
<comment type="similarity">
    <text evidence="1">Belongs to the SMC family. SbcC subfamily.</text>
</comment>
<evidence type="ECO:0000256" key="3">
    <source>
        <dbReference type="ARBA" id="ARBA00013368"/>
    </source>
</evidence>
<dbReference type="OrthoDB" id="1698838at2"/>
<keyword evidence="4" id="KW-0175">Coiled coil</keyword>
<dbReference type="GO" id="GO:0006302">
    <property type="term" value="P:double-strand break repair"/>
    <property type="evidence" value="ECO:0007669"/>
    <property type="project" value="InterPro"/>
</dbReference>
<dbReference type="PANTHER" id="PTHR32114">
    <property type="entry name" value="ABC TRANSPORTER ABCH.3"/>
    <property type="match status" value="1"/>
</dbReference>
<dbReference type="KEGG" id="hli:HLI_09275"/>
<dbReference type="PANTHER" id="PTHR32114:SF2">
    <property type="entry name" value="ABC TRANSPORTER ABCH.3"/>
    <property type="match status" value="1"/>
</dbReference>
<dbReference type="InterPro" id="IPR038729">
    <property type="entry name" value="Rad50/SbcC_AAA"/>
</dbReference>
<dbReference type="Proteomes" id="UP000287756">
    <property type="component" value="Chromosome"/>
</dbReference>
<dbReference type="Gene3D" id="3.40.50.300">
    <property type="entry name" value="P-loop containing nucleotide triphosphate hydrolases"/>
    <property type="match status" value="1"/>
</dbReference>
<reference evidence="6 7" key="1">
    <citation type="submission" date="2018-01" db="EMBL/GenBank/DDBJ databases">
        <title>The whole genome sequencing and assembly of Halobacillus litoralis ERB031 strain.</title>
        <authorList>
            <person name="Lee S.-J."/>
            <person name="Park M.-K."/>
            <person name="Kim J.-Y."/>
            <person name="Lee Y.-J."/>
            <person name="Yi H."/>
            <person name="Bahn Y.-S."/>
            <person name="Kim J.F."/>
            <person name="Lee D.-W."/>
        </authorList>
    </citation>
    <scope>NUCLEOTIDE SEQUENCE [LARGE SCALE GENOMIC DNA]</scope>
    <source>
        <strain evidence="6 7">ERB 031</strain>
    </source>
</reference>
<organism evidence="6 7">
    <name type="scientific">Halobacillus litoralis</name>
    <dbReference type="NCBI Taxonomy" id="45668"/>
    <lineage>
        <taxon>Bacteria</taxon>
        <taxon>Bacillati</taxon>
        <taxon>Bacillota</taxon>
        <taxon>Bacilli</taxon>
        <taxon>Bacillales</taxon>
        <taxon>Bacillaceae</taxon>
        <taxon>Halobacillus</taxon>
    </lineage>
</organism>
<dbReference type="Gene3D" id="1.10.287.510">
    <property type="entry name" value="Helix hairpin bin"/>
    <property type="match status" value="1"/>
</dbReference>
<accession>A0A410MCF7</accession>
<dbReference type="SUPFAM" id="SSF75712">
    <property type="entry name" value="Rad50 coiled-coil Zn hook"/>
    <property type="match status" value="1"/>
</dbReference>
<gene>
    <name evidence="6" type="ORF">HLI_09275</name>
</gene>
<sequence>MQNLKLNVLSLKNFKGVTKFVVDPNGENVRIYGDNATGKTTLFDAFTWLLFGKDSQNKKDFSIKNLDGDGNEMHNLEHEVEVVFTLNEKELKLRKVYYEKWTQKRSGPKKEFTGHTTDHFIDDVPSKKKEFESKISEIIDEDVFKLLTSPSYFNEQLHWQKRREILLQIAGDVTDEEVIQTNPSLKKLLDFLDGRSIEDHKKVIAAKRKEINQELERIPVRIDEVNRSKPDVSKLNRQDLNDELTYIQSQIDEKQEEINRINNGSQVSEKQTQSREIEGQLLEIKNKQADLNHNKTNGKRNELNGLAREVDSIQRDIDQKERAVKSNREQQEQLEKEMKELRDRYNKINAEEFESKHDENCPTCGQSLPEEQIQEAHEKAKGEFNKNKANKLESINEQGGQKSEKKTALGVEIGNHDTALINLRYELKTKEEDLEKVKQELHKLESNTTDYQELPEYKAKLEEKQAVDQEIEQLRSNVQESVSSAQSELEALRQEKRAIDQDLAKFVQIEASNQRVKELEAEQEKLGEEYEQLEEQLYLTEEFIRSKVNLLTSKINEKFKFARFKLFDNQINEGLKETCETLFDGVPYSSGLNNAARINVGLDIINTLSDHYGIQVPIFIDNAEAVTDLINLDSQMISLVVSEPDKKLRVEHAEEMEVA</sequence>
<evidence type="ECO:0000259" key="5">
    <source>
        <dbReference type="Pfam" id="PF13476"/>
    </source>
</evidence>
<evidence type="ECO:0000313" key="6">
    <source>
        <dbReference type="EMBL" id="QAS52411.1"/>
    </source>
</evidence>
<proteinExistence type="inferred from homology"/>
<evidence type="ECO:0000256" key="1">
    <source>
        <dbReference type="ARBA" id="ARBA00006930"/>
    </source>
</evidence>
<feature type="coiled-coil region" evidence="4">
    <location>
        <begin position="197"/>
        <end position="257"/>
    </location>
</feature>
<evidence type="ECO:0000256" key="4">
    <source>
        <dbReference type="SAM" id="Coils"/>
    </source>
</evidence>
<dbReference type="SUPFAM" id="SSF52540">
    <property type="entry name" value="P-loop containing nucleoside triphosphate hydrolases"/>
    <property type="match status" value="2"/>
</dbReference>
<dbReference type="EMBL" id="CP026118">
    <property type="protein sequence ID" value="QAS52411.1"/>
    <property type="molecule type" value="Genomic_DNA"/>
</dbReference>
<dbReference type="AlphaFoldDB" id="A0A410MCF7"/>
<dbReference type="GO" id="GO:0016887">
    <property type="term" value="F:ATP hydrolysis activity"/>
    <property type="evidence" value="ECO:0007669"/>
    <property type="project" value="InterPro"/>
</dbReference>